<feature type="compositionally biased region" description="Basic residues" evidence="1">
    <location>
        <begin position="852"/>
        <end position="865"/>
    </location>
</feature>
<proteinExistence type="predicted"/>
<feature type="compositionally biased region" description="Basic and acidic residues" evidence="1">
    <location>
        <begin position="837"/>
        <end position="851"/>
    </location>
</feature>
<dbReference type="RefSeq" id="XP_024115651.1">
    <property type="nucleotide sequence ID" value="XM_024259883.2"/>
</dbReference>
<reference evidence="3" key="1">
    <citation type="submission" date="2025-05" db="UniProtKB">
        <authorList>
            <consortium name="Ensembl"/>
        </authorList>
    </citation>
    <scope>IDENTIFICATION</scope>
</reference>
<organism evidence="3 4">
    <name type="scientific">Oryzias melastigma</name>
    <name type="common">Marine medaka</name>
    <dbReference type="NCBI Taxonomy" id="30732"/>
    <lineage>
        <taxon>Eukaryota</taxon>
        <taxon>Metazoa</taxon>
        <taxon>Chordata</taxon>
        <taxon>Craniata</taxon>
        <taxon>Vertebrata</taxon>
        <taxon>Euteleostomi</taxon>
        <taxon>Actinopterygii</taxon>
        <taxon>Neopterygii</taxon>
        <taxon>Teleostei</taxon>
        <taxon>Neoteleostei</taxon>
        <taxon>Acanthomorphata</taxon>
        <taxon>Ovalentaria</taxon>
        <taxon>Atherinomorphae</taxon>
        <taxon>Beloniformes</taxon>
        <taxon>Adrianichthyidae</taxon>
        <taxon>Oryziinae</taxon>
        <taxon>Oryzias</taxon>
    </lineage>
</organism>
<feature type="region of interest" description="Disordered" evidence="1">
    <location>
        <begin position="1037"/>
        <end position="1063"/>
    </location>
</feature>
<feature type="compositionally biased region" description="Basic and acidic residues" evidence="1">
    <location>
        <begin position="957"/>
        <end position="966"/>
    </location>
</feature>
<dbReference type="GeneID" id="112137528"/>
<feature type="domain" description="BTB" evidence="2">
    <location>
        <begin position="27"/>
        <end position="96"/>
    </location>
</feature>
<evidence type="ECO:0000259" key="2">
    <source>
        <dbReference type="PROSITE" id="PS50097"/>
    </source>
</evidence>
<sequence>MQRYYWPNYEMQLLGELQKQQNTAQFCDTLLQTEGISVPTHSCILAALSPYFSQRLSSSPSPPSGQKHLLKLHTVTAHVLLKLVSLMYSGELEVEGNEEKSELLAAASRFGFSNLVEGCKDGVRWQSTPSYRKTYRSMSMMDAQVQVEMAVNNRNSPEKKSCASVGTQTVVLFDKETSQVPFAVGFSALSHCENMPVDKLMCLTPCPTITSDGESDAGLSTNHKQSSALLCETDSFIESSQRSQEEGCFQQSLEDNFQGLERREEAASCKVTEYEDQVSKGQMLEEKNKEGRHSICKAGVKNLAKMKQMMDPTETSIKVKLRRTPSGEVWEVARMQDKDETVSPVSSVRQGCSTQKPQVKDSHNPSSSADPVQNPKAGNPQPLVASFPINGSDSYPLSVGDLNLSHSRKLESELEVDAPQPQEETDEQIDMLLEDIMKGLNILPNLDGDCKKLQAGHDRESDFHQTAGSDLRQSPIYGAGSPAECVLYQDLEVERGRPAAHPDLHCCAQNWSGFPSPSAVQPSLPMQQDSHINLSVSSLGQTDPLRYPGMLVSKHQCPAEPALPLACTSGQKQKQSSGKDQSILGFLPLHEDDGHSDSLFSLPWMDEMRLPPCLSPLEFSTPKEKHPNLPRNYKKQAQSRRHQRAWLAESPQSLQFPCSTIIKNSNVSLLCKNKNGGSEFYQQYLNQKIKDPRKQTCSVKSLDPEGADTLKRKYDSKGHEVILKKRRRRRQIELLQDFNNGLLTPINIKVTDGTYTVGDIKKEATSKSAEQSWIRTRGFVKRYLQRACSTAPEMTYTGAGLYRDGKKLEISRPKKKRGRPPKIKVEQNHSGEIPAIPEDKHDKMVEEDCPKKKMSSKKTCKKSTGRSKPSWKNTLKEFQKLVQRRHLKTKTVKDSQEAAKPSTNSEGDDRGKKGSAGYNSATKTETDTKETSKANDQEPNRADYDNQPCNTTAAHCNKTDHDDNRRSKMLHFYGNGSHPVSAQDCLEDESVEATPKTEQRNTDEGVICCTGDFKSDQSVPSDGGASYSLSLHFNVSVTNNSQPQTPQKTRPLVTTEDQTEEEDEEIDVLLCSPEKAAHERAALSSIVITVDEEEEEENEIDVTGDEA</sequence>
<dbReference type="PROSITE" id="PS50097">
    <property type="entry name" value="BTB"/>
    <property type="match status" value="1"/>
</dbReference>
<dbReference type="SMART" id="SM00225">
    <property type="entry name" value="BTB"/>
    <property type="match status" value="1"/>
</dbReference>
<evidence type="ECO:0000313" key="4">
    <source>
        <dbReference type="Proteomes" id="UP000261560"/>
    </source>
</evidence>
<dbReference type="AlphaFoldDB" id="A0A3B3DN33"/>
<dbReference type="RefSeq" id="XP_024115648.1">
    <property type="nucleotide sequence ID" value="XM_024259880.2"/>
</dbReference>
<feature type="region of interest" description="Disordered" evidence="1">
    <location>
        <begin position="809"/>
        <end position="1002"/>
    </location>
</feature>
<dbReference type="GO" id="GO:0032968">
    <property type="term" value="P:positive regulation of transcription elongation by RNA polymerase II"/>
    <property type="evidence" value="ECO:0007669"/>
    <property type="project" value="InterPro"/>
</dbReference>
<dbReference type="STRING" id="30732.ENSOMEP00000030859"/>
<keyword evidence="4" id="KW-1185">Reference proteome</keyword>
<dbReference type="GeneTree" id="ENSGT00940000171111"/>
<dbReference type="OrthoDB" id="1925334at2759"/>
<feature type="compositionally biased region" description="Polar residues" evidence="1">
    <location>
        <begin position="1037"/>
        <end position="1048"/>
    </location>
</feature>
<dbReference type="PANTHER" id="PTHR47639">
    <property type="entry name" value="BTB/POZ DOMAIN-CONTAINING PROTEIN 18"/>
    <property type="match status" value="1"/>
</dbReference>
<feature type="compositionally biased region" description="Basic residues" evidence="1">
    <location>
        <begin position="813"/>
        <end position="822"/>
    </location>
</feature>
<evidence type="ECO:0000313" key="3">
    <source>
        <dbReference type="Ensembl" id="ENSOMEP00000030859.1"/>
    </source>
</evidence>
<dbReference type="SUPFAM" id="SSF54695">
    <property type="entry name" value="POZ domain"/>
    <property type="match status" value="1"/>
</dbReference>
<dbReference type="Proteomes" id="UP000261560">
    <property type="component" value="Unplaced"/>
</dbReference>
<dbReference type="Ensembl" id="ENSOMET00000021635.1">
    <property type="protein sequence ID" value="ENSOMEP00000030859.1"/>
    <property type="gene ID" value="ENSOMEG00000015333.1"/>
</dbReference>
<accession>A0A3B3DN33</accession>
<protein>
    <submittedName>
        <fullName evidence="3">Uncharacterized LOC112137528</fullName>
    </submittedName>
</protein>
<dbReference type="PaxDb" id="30732-ENSOMEP00000030859"/>
<feature type="compositionally biased region" description="Basic and acidic residues" evidence="1">
    <location>
        <begin position="924"/>
        <end position="944"/>
    </location>
</feature>
<dbReference type="InterPro" id="IPR011333">
    <property type="entry name" value="SKP1/BTB/POZ_sf"/>
</dbReference>
<name>A0A3B3DN33_ORYME</name>
<feature type="region of interest" description="Disordered" evidence="1">
    <location>
        <begin position="333"/>
        <end position="389"/>
    </location>
</feature>
<dbReference type="Gene3D" id="3.30.710.10">
    <property type="entry name" value="Potassium Channel Kv1.1, Chain A"/>
    <property type="match status" value="1"/>
</dbReference>
<dbReference type="Ensembl" id="ENSOMET00000033315.1">
    <property type="protein sequence ID" value="ENSOMEP00000030851.1"/>
    <property type="gene ID" value="ENSOMEG00000015333.1"/>
</dbReference>
<dbReference type="PANTHER" id="PTHR47639:SF1">
    <property type="entry name" value="BTB_POZ DOMAIN-CONTAINING PROTEIN 18"/>
    <property type="match status" value="1"/>
</dbReference>
<dbReference type="InterPro" id="IPR000210">
    <property type="entry name" value="BTB/POZ_dom"/>
</dbReference>
<dbReference type="Pfam" id="PF00651">
    <property type="entry name" value="BTB"/>
    <property type="match status" value="1"/>
</dbReference>
<dbReference type="KEGG" id="oml:112137528"/>
<dbReference type="RefSeq" id="XP_024115650.1">
    <property type="nucleotide sequence ID" value="XM_024259882.2"/>
</dbReference>
<dbReference type="InterPro" id="IPR042915">
    <property type="entry name" value="BTBD18"/>
</dbReference>
<feature type="compositionally biased region" description="Polar residues" evidence="1">
    <location>
        <begin position="343"/>
        <end position="357"/>
    </location>
</feature>
<evidence type="ECO:0000256" key="1">
    <source>
        <dbReference type="SAM" id="MobiDB-lite"/>
    </source>
</evidence>